<accession>E4ZP81</accession>
<dbReference type="InParanoid" id="E4ZP81"/>
<dbReference type="EMBL" id="FP929105">
    <property type="protein sequence ID" value="CBX93106.1"/>
    <property type="molecule type" value="Genomic_DNA"/>
</dbReference>
<evidence type="ECO:0000313" key="2">
    <source>
        <dbReference type="Proteomes" id="UP000002668"/>
    </source>
</evidence>
<organism evidence="2">
    <name type="scientific">Leptosphaeria maculans (strain JN3 / isolate v23.1.3 / race Av1-4-5-6-7-8)</name>
    <name type="common">Blackleg fungus</name>
    <name type="synonym">Phoma lingam</name>
    <dbReference type="NCBI Taxonomy" id="985895"/>
    <lineage>
        <taxon>Eukaryota</taxon>
        <taxon>Fungi</taxon>
        <taxon>Dikarya</taxon>
        <taxon>Ascomycota</taxon>
        <taxon>Pezizomycotina</taxon>
        <taxon>Dothideomycetes</taxon>
        <taxon>Pleosporomycetidae</taxon>
        <taxon>Pleosporales</taxon>
        <taxon>Pleosporineae</taxon>
        <taxon>Leptosphaeriaceae</taxon>
        <taxon>Plenodomus</taxon>
        <taxon>Plenodomus lingam/Leptosphaeria maculans species complex</taxon>
    </lineage>
</organism>
<dbReference type="AlphaFoldDB" id="E4ZP81"/>
<name>E4ZP81_LEPMJ</name>
<dbReference type="OMA" id="LYIANTF"/>
<dbReference type="VEuPathDB" id="FungiDB:LEMA_P040070.1"/>
<dbReference type="HOGENOM" id="CLU_057375_0_0_1"/>
<proteinExistence type="predicted"/>
<keyword evidence="2" id="KW-1185">Reference proteome</keyword>
<dbReference type="InterPro" id="IPR038883">
    <property type="entry name" value="AN11006-like"/>
</dbReference>
<dbReference type="PANTHER" id="PTHR42085:SF2">
    <property type="entry name" value="F-BOX DOMAIN-CONTAINING PROTEIN"/>
    <property type="match status" value="1"/>
</dbReference>
<reference evidence="2" key="1">
    <citation type="journal article" date="2011" name="Nat. Commun.">
        <title>Effector diversification within compartments of the Leptosphaeria maculans genome affected by Repeat-Induced Point mutations.</title>
        <authorList>
            <person name="Rouxel T."/>
            <person name="Grandaubert J."/>
            <person name="Hane J.K."/>
            <person name="Hoede C."/>
            <person name="van de Wouw A.P."/>
            <person name="Couloux A."/>
            <person name="Dominguez V."/>
            <person name="Anthouard V."/>
            <person name="Bally P."/>
            <person name="Bourras S."/>
            <person name="Cozijnsen A.J."/>
            <person name="Ciuffetti L.M."/>
            <person name="Degrave A."/>
            <person name="Dilmaghani A."/>
            <person name="Duret L."/>
            <person name="Fudal I."/>
            <person name="Goodwin S.B."/>
            <person name="Gout L."/>
            <person name="Glaser N."/>
            <person name="Linglin J."/>
            <person name="Kema G.H.J."/>
            <person name="Lapalu N."/>
            <person name="Lawrence C.B."/>
            <person name="May K."/>
            <person name="Meyer M."/>
            <person name="Ollivier B."/>
            <person name="Poulain J."/>
            <person name="Schoch C.L."/>
            <person name="Simon A."/>
            <person name="Spatafora J.W."/>
            <person name="Stachowiak A."/>
            <person name="Turgeon B.G."/>
            <person name="Tyler B.M."/>
            <person name="Vincent D."/>
            <person name="Weissenbach J."/>
            <person name="Amselem J."/>
            <person name="Quesneville H."/>
            <person name="Oliver R.P."/>
            <person name="Wincker P."/>
            <person name="Balesdent M.-H."/>
            <person name="Howlett B.J."/>
        </authorList>
    </citation>
    <scope>NUCLEOTIDE SEQUENCE [LARGE SCALE GENOMIC DNA]</scope>
    <source>
        <strain evidence="2">JN3 / isolate v23.1.3 / race Av1-4-5-6-7-8</strain>
    </source>
</reference>
<dbReference type="Proteomes" id="UP000002668">
    <property type="component" value="Genome"/>
</dbReference>
<evidence type="ECO:0000313" key="1">
    <source>
        <dbReference type="EMBL" id="CBX93106.1"/>
    </source>
</evidence>
<protein>
    <submittedName>
        <fullName evidence="1">Uncharacterized protein</fullName>
    </submittedName>
</protein>
<sequence length="283" mass="32509">MVIQDATVTLIASENGIFEEDPFVDLALALDIPAAARNPFPFLKLPTAVRNQIYWHLLVVPAIICVRQKHTITVDGFKIRFSRFSTTNINILGVNKEVHAEAKAVLYSQNDFEIIKPTNELAPPPDYSVRLFPSRCQRLVTKLIIRIHSVYDLRWLLNGGYNVIKNYYRGLASLTLILEKQSTTRDLSKKWARKEEEKWTAYIKRLQVDLSHDLFDAKKSKMVVKAIPTWINLHILFTGEAYIETSRASNTDLTGEQMTEQIRRDEIKHTPVDTLELFKKGGR</sequence>
<dbReference type="PANTHER" id="PTHR42085">
    <property type="entry name" value="F-BOX DOMAIN-CONTAINING PROTEIN"/>
    <property type="match status" value="1"/>
</dbReference>
<gene>
    <name evidence="1" type="ORF">LEMA_P040070.1</name>
</gene>
<dbReference type="OrthoDB" id="2951834at2759"/>
<dbReference type="eggNOG" id="ENOG502RGM1">
    <property type="taxonomic scope" value="Eukaryota"/>
</dbReference>